<dbReference type="GO" id="GO:0000139">
    <property type="term" value="C:Golgi membrane"/>
    <property type="evidence" value="ECO:0007669"/>
    <property type="project" value="UniProtKB-SubCell"/>
</dbReference>
<protein>
    <recommendedName>
        <fullName evidence="9">Carbohydrate sulfotransferase</fullName>
        <ecNumber evidence="9">2.8.2.-</ecNumber>
    </recommendedName>
</protein>
<evidence type="ECO:0000256" key="3">
    <source>
        <dbReference type="ARBA" id="ARBA00022679"/>
    </source>
</evidence>
<keyword evidence="4" id="KW-0812">Transmembrane</keyword>
<evidence type="ECO:0000313" key="11">
    <source>
        <dbReference type="Proteomes" id="UP001634394"/>
    </source>
</evidence>
<dbReference type="InterPro" id="IPR005331">
    <property type="entry name" value="Sulfotransferase"/>
</dbReference>
<dbReference type="Proteomes" id="UP001634394">
    <property type="component" value="Unassembled WGS sequence"/>
</dbReference>
<keyword evidence="3 9" id="KW-0808">Transferase</keyword>
<evidence type="ECO:0000256" key="7">
    <source>
        <dbReference type="ARBA" id="ARBA00023136"/>
    </source>
</evidence>
<evidence type="ECO:0000256" key="6">
    <source>
        <dbReference type="ARBA" id="ARBA00023034"/>
    </source>
</evidence>
<keyword evidence="11" id="KW-1185">Reference proteome</keyword>
<reference evidence="10 11" key="1">
    <citation type="submission" date="2024-11" db="EMBL/GenBank/DDBJ databases">
        <title>Chromosome-level genome assembly of the freshwater bivalve Anodonta woodiana.</title>
        <authorList>
            <person name="Chen X."/>
        </authorList>
    </citation>
    <scope>NUCLEOTIDE SEQUENCE [LARGE SCALE GENOMIC DNA]</scope>
    <source>
        <strain evidence="10">MN2024</strain>
        <tissue evidence="10">Gills</tissue>
    </source>
</reference>
<comment type="caution">
    <text evidence="10">The sequence shown here is derived from an EMBL/GenBank/DDBJ whole genome shotgun (WGS) entry which is preliminary data.</text>
</comment>
<dbReference type="Pfam" id="PF03567">
    <property type="entry name" value="Sulfotransfer_2"/>
    <property type="match status" value="1"/>
</dbReference>
<dbReference type="PANTHER" id="PTHR12137:SF54">
    <property type="entry name" value="CARBOHYDRATE SULFOTRANSFERASE"/>
    <property type="match status" value="1"/>
</dbReference>
<dbReference type="AlphaFoldDB" id="A0ABD3WVR4"/>
<keyword evidence="8 9" id="KW-0325">Glycoprotein</keyword>
<sequence>MLQVCTNMTLLSRRISEVTLRKSSDNSVIFCPIFKIGSSFWRRVFYMENTPQLRNTINPYAFPFDANSYAKVYYIHHPTIVQAMTKVMFTRDPYARLLSFYVDKLLSPNTVYWKIVGRVAISSIREKPSAHSLQCGCDLTFAEFIKYVIKTFENKQAVDPHFQTMHVLCNPCEMKYTMIGKMESFTTDSLEVVSKLSLNSTWEFLKKNGNSLAEQYALLETVKQPFLFQHNYIKCISVDEALRRSWKTLQIRGIIGKIRFPVIMGTGANTTQEEFKSLALAARAKSTPDERIQAKLEAFQELYRTVPLSHLEKLRKIYKEDFQLFEYDDMPSAIFHRSEHVTFSNLSDA</sequence>
<keyword evidence="6 9" id="KW-0333">Golgi apparatus</keyword>
<comment type="subcellular location">
    <subcellularLocation>
        <location evidence="1 9">Golgi apparatus membrane</location>
        <topology evidence="1 9">Single-pass type II membrane protein</topology>
    </subcellularLocation>
</comment>
<keyword evidence="9" id="KW-0735">Signal-anchor</keyword>
<organism evidence="10 11">
    <name type="scientific">Sinanodonta woodiana</name>
    <name type="common">Chinese pond mussel</name>
    <name type="synonym">Anodonta woodiana</name>
    <dbReference type="NCBI Taxonomy" id="1069815"/>
    <lineage>
        <taxon>Eukaryota</taxon>
        <taxon>Metazoa</taxon>
        <taxon>Spiralia</taxon>
        <taxon>Lophotrochozoa</taxon>
        <taxon>Mollusca</taxon>
        <taxon>Bivalvia</taxon>
        <taxon>Autobranchia</taxon>
        <taxon>Heteroconchia</taxon>
        <taxon>Palaeoheterodonta</taxon>
        <taxon>Unionida</taxon>
        <taxon>Unionoidea</taxon>
        <taxon>Unionidae</taxon>
        <taxon>Unioninae</taxon>
        <taxon>Sinanodonta</taxon>
    </lineage>
</organism>
<proteinExistence type="inferred from homology"/>
<evidence type="ECO:0000256" key="1">
    <source>
        <dbReference type="ARBA" id="ARBA00004323"/>
    </source>
</evidence>
<dbReference type="GO" id="GO:0008146">
    <property type="term" value="F:sulfotransferase activity"/>
    <property type="evidence" value="ECO:0007669"/>
    <property type="project" value="UniProtKB-ARBA"/>
</dbReference>
<keyword evidence="7" id="KW-0472">Membrane</keyword>
<evidence type="ECO:0000313" key="10">
    <source>
        <dbReference type="EMBL" id="KAL3877451.1"/>
    </source>
</evidence>
<evidence type="ECO:0000256" key="8">
    <source>
        <dbReference type="ARBA" id="ARBA00023180"/>
    </source>
</evidence>
<dbReference type="PANTHER" id="PTHR12137">
    <property type="entry name" value="CARBOHYDRATE SULFOTRANSFERASE"/>
    <property type="match status" value="1"/>
</dbReference>
<dbReference type="EC" id="2.8.2.-" evidence="9"/>
<evidence type="ECO:0000256" key="9">
    <source>
        <dbReference type="RuleBase" id="RU364020"/>
    </source>
</evidence>
<gene>
    <name evidence="10" type="ORF">ACJMK2_035155</name>
</gene>
<evidence type="ECO:0000256" key="4">
    <source>
        <dbReference type="ARBA" id="ARBA00022692"/>
    </source>
</evidence>
<dbReference type="InterPro" id="IPR018011">
    <property type="entry name" value="Carb_sulfotrans_8-10"/>
</dbReference>
<dbReference type="EMBL" id="JBJQND010000005">
    <property type="protein sequence ID" value="KAL3877451.1"/>
    <property type="molecule type" value="Genomic_DNA"/>
</dbReference>
<evidence type="ECO:0000256" key="5">
    <source>
        <dbReference type="ARBA" id="ARBA00022989"/>
    </source>
</evidence>
<keyword evidence="9" id="KW-0119">Carbohydrate metabolism</keyword>
<name>A0ABD3WVR4_SINWO</name>
<accession>A0ABD3WVR4</accession>
<keyword evidence="5" id="KW-1133">Transmembrane helix</keyword>
<comment type="similarity">
    <text evidence="2 9">Belongs to the sulfotransferase 2 family.</text>
</comment>
<evidence type="ECO:0000256" key="2">
    <source>
        <dbReference type="ARBA" id="ARBA00006339"/>
    </source>
</evidence>